<dbReference type="SUPFAM" id="SSF55008">
    <property type="entry name" value="HMA, heavy metal-associated domain"/>
    <property type="match status" value="1"/>
</dbReference>
<dbReference type="Proteomes" id="UP000199577">
    <property type="component" value="Unassembled WGS sequence"/>
</dbReference>
<dbReference type="Gene3D" id="3.40.1110.10">
    <property type="entry name" value="Calcium-transporting ATPase, cytoplasmic domain N"/>
    <property type="match status" value="1"/>
</dbReference>
<keyword evidence="2" id="KW-0813">Transport</keyword>
<dbReference type="InterPro" id="IPR001757">
    <property type="entry name" value="P_typ_ATPase"/>
</dbReference>
<dbReference type="InterPro" id="IPR036412">
    <property type="entry name" value="HAD-like_sf"/>
</dbReference>
<protein>
    <submittedName>
        <fullName evidence="15">Cu+-exporting ATPase</fullName>
    </submittedName>
</protein>
<feature type="transmembrane region" description="Helical" evidence="12">
    <location>
        <begin position="239"/>
        <end position="258"/>
    </location>
</feature>
<dbReference type="EMBL" id="FOLL01000001">
    <property type="protein sequence ID" value="SFB84082.1"/>
    <property type="molecule type" value="Genomic_DNA"/>
</dbReference>
<evidence type="ECO:0000256" key="7">
    <source>
        <dbReference type="ARBA" id="ARBA00022842"/>
    </source>
</evidence>
<evidence type="ECO:0000256" key="11">
    <source>
        <dbReference type="ARBA" id="ARBA00023136"/>
    </source>
</evidence>
<dbReference type="NCBIfam" id="TIGR01494">
    <property type="entry name" value="ATPase_P-type"/>
    <property type="match status" value="1"/>
</dbReference>
<feature type="domain" description="P-type ATPase A" evidence="13">
    <location>
        <begin position="307"/>
        <end position="398"/>
    </location>
</feature>
<dbReference type="OrthoDB" id="9770315at2"/>
<dbReference type="AlphaFoldDB" id="A0A1I1EBZ3"/>
<dbReference type="Gene3D" id="2.70.150.10">
    <property type="entry name" value="Calcium-transporting ATPase, cytoplasmic transduction domain A"/>
    <property type="match status" value="1"/>
</dbReference>
<dbReference type="InterPro" id="IPR059000">
    <property type="entry name" value="ATPase_P-type_domA"/>
</dbReference>
<dbReference type="RefSeq" id="WP_090970591.1">
    <property type="nucleotide sequence ID" value="NZ_FOLL01000001.1"/>
</dbReference>
<feature type="domain" description="Putative metal-binding" evidence="14">
    <location>
        <begin position="8"/>
        <end position="81"/>
    </location>
</feature>
<dbReference type="GO" id="GO:0005886">
    <property type="term" value="C:plasma membrane"/>
    <property type="evidence" value="ECO:0007669"/>
    <property type="project" value="UniProtKB-SubCell"/>
</dbReference>
<comment type="subcellular location">
    <subcellularLocation>
        <location evidence="1">Cell membrane</location>
        <topology evidence="1">Multi-pass membrane protein</topology>
    </subcellularLocation>
</comment>
<gene>
    <name evidence="15" type="ORF">SAMN05421747_101452</name>
</gene>
<keyword evidence="16" id="KW-1185">Reference proteome</keyword>
<dbReference type="PANTHER" id="PTHR43520">
    <property type="entry name" value="ATP7, ISOFORM B"/>
    <property type="match status" value="1"/>
</dbReference>
<keyword evidence="3" id="KW-1003">Cell membrane</keyword>
<evidence type="ECO:0000256" key="1">
    <source>
        <dbReference type="ARBA" id="ARBA00004651"/>
    </source>
</evidence>
<dbReference type="InterPro" id="IPR008250">
    <property type="entry name" value="ATPase_P-typ_transduc_dom_A_sf"/>
</dbReference>
<dbReference type="SUPFAM" id="SSF81653">
    <property type="entry name" value="Calcium ATPase, transduction domain A"/>
    <property type="match status" value="1"/>
</dbReference>
<evidence type="ECO:0000256" key="2">
    <source>
        <dbReference type="ARBA" id="ARBA00022448"/>
    </source>
</evidence>
<accession>A0A1I1EBZ3</accession>
<feature type="transmembrane region" description="Helical" evidence="12">
    <location>
        <begin position="206"/>
        <end position="227"/>
    </location>
</feature>
<dbReference type="GO" id="GO:0016887">
    <property type="term" value="F:ATP hydrolysis activity"/>
    <property type="evidence" value="ECO:0007669"/>
    <property type="project" value="InterPro"/>
</dbReference>
<dbReference type="STRING" id="623281.SAMN05421747_101452"/>
<keyword evidence="11 12" id="KW-0472">Membrane</keyword>
<evidence type="ECO:0000256" key="8">
    <source>
        <dbReference type="ARBA" id="ARBA00022967"/>
    </source>
</evidence>
<dbReference type="InterPro" id="IPR023299">
    <property type="entry name" value="ATPase_P-typ_cyto_dom_N"/>
</dbReference>
<dbReference type="GO" id="GO:0043682">
    <property type="term" value="F:P-type divalent copper transporter activity"/>
    <property type="evidence" value="ECO:0007669"/>
    <property type="project" value="TreeGrafter"/>
</dbReference>
<evidence type="ECO:0000313" key="15">
    <source>
        <dbReference type="EMBL" id="SFB84082.1"/>
    </source>
</evidence>
<dbReference type="InterPro" id="IPR036163">
    <property type="entry name" value="HMA_dom_sf"/>
</dbReference>
<evidence type="ECO:0000259" key="13">
    <source>
        <dbReference type="Pfam" id="PF00122"/>
    </source>
</evidence>
<proteinExistence type="predicted"/>
<keyword evidence="10" id="KW-0406">Ion transport</keyword>
<feature type="transmembrane region" description="Helical" evidence="12">
    <location>
        <begin position="417"/>
        <end position="439"/>
    </location>
</feature>
<feature type="transmembrane region" description="Helical" evidence="12">
    <location>
        <begin position="737"/>
        <end position="758"/>
    </location>
</feature>
<dbReference type="GO" id="GO:0005507">
    <property type="term" value="F:copper ion binding"/>
    <property type="evidence" value="ECO:0007669"/>
    <property type="project" value="TreeGrafter"/>
</dbReference>
<dbReference type="PANTHER" id="PTHR43520:SF5">
    <property type="entry name" value="CATION-TRANSPORTING P-TYPE ATPASE-RELATED"/>
    <property type="match status" value="1"/>
</dbReference>
<dbReference type="PRINTS" id="PR00119">
    <property type="entry name" value="CATATPASE"/>
</dbReference>
<dbReference type="GO" id="GO:0005524">
    <property type="term" value="F:ATP binding"/>
    <property type="evidence" value="ECO:0007669"/>
    <property type="project" value="InterPro"/>
</dbReference>
<evidence type="ECO:0000256" key="10">
    <source>
        <dbReference type="ARBA" id="ARBA00023065"/>
    </source>
</evidence>
<keyword evidence="9 12" id="KW-1133">Transmembrane helix</keyword>
<feature type="transmembrane region" description="Helical" evidence="12">
    <location>
        <begin position="764"/>
        <end position="789"/>
    </location>
</feature>
<keyword evidence="8" id="KW-1278">Translocase</keyword>
<dbReference type="SUPFAM" id="SSF81665">
    <property type="entry name" value="Calcium ATPase, transmembrane domain M"/>
    <property type="match status" value="1"/>
</dbReference>
<dbReference type="InterPro" id="IPR023298">
    <property type="entry name" value="ATPase_P-typ_TM_dom_sf"/>
</dbReference>
<evidence type="ECO:0000259" key="14">
    <source>
        <dbReference type="Pfam" id="PF12156"/>
    </source>
</evidence>
<name>A0A1I1EBZ3_9SPHI</name>
<dbReference type="Gene3D" id="3.40.50.1000">
    <property type="entry name" value="HAD superfamily/HAD-like"/>
    <property type="match status" value="1"/>
</dbReference>
<feature type="transmembrane region" description="Helical" evidence="12">
    <location>
        <begin position="264"/>
        <end position="285"/>
    </location>
</feature>
<keyword evidence="5 12" id="KW-0812">Transmembrane</keyword>
<dbReference type="SUPFAM" id="SSF56784">
    <property type="entry name" value="HAD-like"/>
    <property type="match status" value="1"/>
</dbReference>
<dbReference type="Pfam" id="PF12156">
    <property type="entry name" value="ATPase-cat_bd"/>
    <property type="match status" value="1"/>
</dbReference>
<feature type="transmembrane region" description="Helical" evidence="12">
    <location>
        <begin position="445"/>
        <end position="476"/>
    </location>
</feature>
<reference evidence="15 16" key="1">
    <citation type="submission" date="2016-10" db="EMBL/GenBank/DDBJ databases">
        <authorList>
            <person name="de Groot N.N."/>
        </authorList>
    </citation>
    <scope>NUCLEOTIDE SEQUENCE [LARGE SCALE GENOMIC DNA]</scope>
    <source>
        <strain evidence="15 16">DSM 22900</strain>
    </source>
</reference>
<keyword evidence="6" id="KW-0479">Metal-binding</keyword>
<evidence type="ECO:0000256" key="4">
    <source>
        <dbReference type="ARBA" id="ARBA00022553"/>
    </source>
</evidence>
<dbReference type="Pfam" id="PF00702">
    <property type="entry name" value="Hydrolase"/>
    <property type="match status" value="1"/>
</dbReference>
<evidence type="ECO:0000256" key="6">
    <source>
        <dbReference type="ARBA" id="ARBA00022723"/>
    </source>
</evidence>
<keyword evidence="7" id="KW-0460">Magnesium</keyword>
<evidence type="ECO:0000256" key="3">
    <source>
        <dbReference type="ARBA" id="ARBA00022475"/>
    </source>
</evidence>
<dbReference type="Gene3D" id="3.30.70.100">
    <property type="match status" value="1"/>
</dbReference>
<evidence type="ECO:0000256" key="9">
    <source>
        <dbReference type="ARBA" id="ARBA00022989"/>
    </source>
</evidence>
<dbReference type="GO" id="GO:0055070">
    <property type="term" value="P:copper ion homeostasis"/>
    <property type="evidence" value="ECO:0007669"/>
    <property type="project" value="TreeGrafter"/>
</dbReference>
<dbReference type="Pfam" id="PF00122">
    <property type="entry name" value="E1-E2_ATPase"/>
    <property type="match status" value="1"/>
</dbReference>
<keyword evidence="4" id="KW-0597">Phosphoprotein</keyword>
<sequence>MIVSTAQTCFHCGDAVSGTAYETDGHVFCCLGCQSVYRLLSSNQMQQYYRYDNHPGRKRMGVAERYEYLDEPAIAGQLIDFKDDALTVFTCYIPAIHCSACIWLLEHLYKLHPAVVSSRCDFMKKQAVITFRHGGLSLRALVELLAEVGYEPSITLQDVIKAGRRFSQRGLVAKIAVAGFCFGNSMMLSFPEYFGMAAFEAHYSAFFRWMNLGFALPVLLYSGRGYFRSAWQSLRQQRLNLDVPLALGILVLFMRTAWEVASATGPGFADTLCGLVFFLLVGRWVQQRTYHHLSFERDYRSYFPVAVMRLGADGAHPVPIADIGIGDRLLIRSNEIVPADAILLNGDATIDFSFVTGESEPVKKAAGEIIYAGGRQLEGAVEVEVVKAVSQSHLTRLWNNEASKPYERRFRTFSNTVSRYFTVVLLSIAFLAMGYWLVYGDAAKAWGAFTAVLIIACPCALALSSPFTLSTALSVFDKNRFYIKNTAAIEQLAAVDCLVFDKTGTISSPAASQMRFNGELDAGEPAMVAAVCRNSTHPLSRAIVRWVDSRELPHVSRFREVSGKGVEALVDGRQVCVGSAVFIGAAASAGGDRGSTAYVSIDGAVKGCFSVEQPWREGLAATLHALAGRYQLHLVSGDNDRDQAILRSIFPEWASLQFGKLPVEKLEYVHALQQQGHAVCMIGDGLNDAGALKQADLGIAVSDDINSFSPGCDAILDGQSFTKVPRFLRFAKDTVRVIHMSFGISLAYNLVGLGFAVTGMMSPLFAAVLMPMSTVTIIGFTTLATRVYAAKNQLTTTQS</sequence>
<evidence type="ECO:0000313" key="16">
    <source>
        <dbReference type="Proteomes" id="UP000199577"/>
    </source>
</evidence>
<evidence type="ECO:0000256" key="12">
    <source>
        <dbReference type="SAM" id="Phobius"/>
    </source>
</evidence>
<dbReference type="InterPro" id="IPR023214">
    <property type="entry name" value="HAD_sf"/>
</dbReference>
<feature type="transmembrane region" description="Helical" evidence="12">
    <location>
        <begin position="171"/>
        <end position="194"/>
    </location>
</feature>
<organism evidence="15 16">
    <name type="scientific">Parapedobacter composti</name>
    <dbReference type="NCBI Taxonomy" id="623281"/>
    <lineage>
        <taxon>Bacteria</taxon>
        <taxon>Pseudomonadati</taxon>
        <taxon>Bacteroidota</taxon>
        <taxon>Sphingobacteriia</taxon>
        <taxon>Sphingobacteriales</taxon>
        <taxon>Sphingobacteriaceae</taxon>
        <taxon>Parapedobacter</taxon>
    </lineage>
</organism>
<evidence type="ECO:0000256" key="5">
    <source>
        <dbReference type="ARBA" id="ARBA00022692"/>
    </source>
</evidence>
<dbReference type="InterPro" id="IPR021993">
    <property type="entry name" value="ATPase-cat-bd"/>
</dbReference>